<evidence type="ECO:0000313" key="3">
    <source>
        <dbReference type="Proteomes" id="UP001056384"/>
    </source>
</evidence>
<gene>
    <name evidence="2" type="ORF">Slin15195_G114130</name>
</gene>
<dbReference type="AlphaFoldDB" id="A0A9Q9EPV5"/>
<keyword evidence="1" id="KW-0119">Carbohydrate metabolism</keyword>
<accession>A0A9Q9EPV5</accession>
<proteinExistence type="predicted"/>
<dbReference type="GO" id="GO:0016787">
    <property type="term" value="F:hydrolase activity"/>
    <property type="evidence" value="ECO:0007669"/>
    <property type="project" value="UniProtKB-KW"/>
</dbReference>
<dbReference type="Proteomes" id="UP001056384">
    <property type="component" value="Chromosome 10"/>
</dbReference>
<sequence length="72" mass="8256">MGNNPYGPFTYQGRLLEPVSGWTTHGSIVEHQGRWWLFYHDSKASGGVDWLRQVKVKEIFFDSAGKIVFTKP</sequence>
<evidence type="ECO:0000256" key="1">
    <source>
        <dbReference type="ARBA" id="ARBA00023277"/>
    </source>
</evidence>
<reference evidence="2" key="1">
    <citation type="submission" date="2022-06" db="EMBL/GenBank/DDBJ databases">
        <title>Complete genome sequences of two strains of the flax pathogen Septoria linicola.</title>
        <authorList>
            <person name="Lapalu N."/>
            <person name="Simon A."/>
            <person name="Demenou B."/>
            <person name="Paumier D."/>
            <person name="Guillot M.-P."/>
            <person name="Gout L."/>
            <person name="Valade R."/>
        </authorList>
    </citation>
    <scope>NUCLEOTIDE SEQUENCE</scope>
    <source>
        <strain evidence="2">SE15195</strain>
    </source>
</reference>
<dbReference type="PANTHER" id="PTHR43772:SF2">
    <property type="entry name" value="PUTATIVE (AFU_ORTHOLOGUE AFUA_2G04480)-RELATED"/>
    <property type="match status" value="1"/>
</dbReference>
<organism evidence="2 3">
    <name type="scientific">Septoria linicola</name>
    <dbReference type="NCBI Taxonomy" id="215465"/>
    <lineage>
        <taxon>Eukaryota</taxon>
        <taxon>Fungi</taxon>
        <taxon>Dikarya</taxon>
        <taxon>Ascomycota</taxon>
        <taxon>Pezizomycotina</taxon>
        <taxon>Dothideomycetes</taxon>
        <taxon>Dothideomycetidae</taxon>
        <taxon>Mycosphaerellales</taxon>
        <taxon>Mycosphaerellaceae</taxon>
        <taxon>Septoria</taxon>
    </lineage>
</organism>
<dbReference type="PANTHER" id="PTHR43772">
    <property type="entry name" value="ENDO-1,4-BETA-XYLANASE"/>
    <property type="match status" value="1"/>
</dbReference>
<protein>
    <submittedName>
        <fullName evidence="2">Glycosyl hydrolase, five-bladed beta-propellor domain superfamily</fullName>
    </submittedName>
</protein>
<dbReference type="SUPFAM" id="SSF75005">
    <property type="entry name" value="Arabinanase/levansucrase/invertase"/>
    <property type="match status" value="1"/>
</dbReference>
<dbReference type="EMBL" id="CP099427">
    <property type="protein sequence ID" value="USW58094.1"/>
    <property type="molecule type" value="Genomic_DNA"/>
</dbReference>
<keyword evidence="2" id="KW-0378">Hydrolase</keyword>
<keyword evidence="3" id="KW-1185">Reference proteome</keyword>
<dbReference type="Gene3D" id="2.115.10.20">
    <property type="entry name" value="Glycosyl hydrolase domain, family 43"/>
    <property type="match status" value="1"/>
</dbReference>
<evidence type="ECO:0000313" key="2">
    <source>
        <dbReference type="EMBL" id="USW58094.1"/>
    </source>
</evidence>
<dbReference type="InterPro" id="IPR023296">
    <property type="entry name" value="Glyco_hydro_beta-prop_sf"/>
</dbReference>
<name>A0A9Q9EPV5_9PEZI</name>
<dbReference type="InterPro" id="IPR052176">
    <property type="entry name" value="Glycosyl_Hydrlase_43_Enz"/>
</dbReference>